<proteinExistence type="predicted"/>
<protein>
    <recommendedName>
        <fullName evidence="3">ATP-binding protein</fullName>
    </recommendedName>
</protein>
<name>A0A239MP30_9ACTN</name>
<reference evidence="1 2" key="1">
    <citation type="submission" date="2017-06" db="EMBL/GenBank/DDBJ databases">
        <authorList>
            <person name="Kim H.J."/>
            <person name="Triplett B.A."/>
        </authorList>
    </citation>
    <scope>NUCLEOTIDE SEQUENCE [LARGE SCALE GENOMIC DNA]</scope>
    <source>
        <strain evidence="1 2">CGMCC 4.1858</strain>
    </source>
</reference>
<dbReference type="Gene3D" id="3.30.565.10">
    <property type="entry name" value="Histidine kinase-like ATPase, C-terminal domain"/>
    <property type="match status" value="1"/>
</dbReference>
<sequence>MISALGVKVTTTQPKTITTGTSGSPVAVVEIPMPVSEDSVWQWRRDFEANGSSGGNARVHTRTQLHIGRWPGDVENAAQVAARLMDNAARHSSPPPRARLGLRLAVIATGELLIEVIDPLPDFPNFTEAVTWRPTEGQPARGLWVARHFGARLSYAVADDRRFKTVQALIPGTLV</sequence>
<organism evidence="1 2">
    <name type="scientific">Actinacidiphila glaucinigra</name>
    <dbReference type="NCBI Taxonomy" id="235986"/>
    <lineage>
        <taxon>Bacteria</taxon>
        <taxon>Bacillati</taxon>
        <taxon>Actinomycetota</taxon>
        <taxon>Actinomycetes</taxon>
        <taxon>Kitasatosporales</taxon>
        <taxon>Streptomycetaceae</taxon>
        <taxon>Actinacidiphila</taxon>
    </lineage>
</organism>
<dbReference type="AlphaFoldDB" id="A0A239MP30"/>
<evidence type="ECO:0000313" key="1">
    <source>
        <dbReference type="EMBL" id="SNT44471.1"/>
    </source>
</evidence>
<dbReference type="SUPFAM" id="SSF55874">
    <property type="entry name" value="ATPase domain of HSP90 chaperone/DNA topoisomerase II/histidine kinase"/>
    <property type="match status" value="1"/>
</dbReference>
<accession>A0A239MP30</accession>
<dbReference type="InterPro" id="IPR036890">
    <property type="entry name" value="HATPase_C_sf"/>
</dbReference>
<evidence type="ECO:0000313" key="2">
    <source>
        <dbReference type="Proteomes" id="UP000198280"/>
    </source>
</evidence>
<gene>
    <name evidence="1" type="ORF">SAMN05216252_12621</name>
</gene>
<keyword evidence="2" id="KW-1185">Reference proteome</keyword>
<evidence type="ECO:0008006" key="3">
    <source>
        <dbReference type="Google" id="ProtNLM"/>
    </source>
</evidence>
<dbReference type="EMBL" id="FZOF01000026">
    <property type="protein sequence ID" value="SNT44471.1"/>
    <property type="molecule type" value="Genomic_DNA"/>
</dbReference>
<dbReference type="Proteomes" id="UP000198280">
    <property type="component" value="Unassembled WGS sequence"/>
</dbReference>